<accession>A0ABR2W8Q8</accession>
<keyword evidence="6" id="KW-1185">Reference proteome</keyword>
<dbReference type="InterPro" id="IPR036915">
    <property type="entry name" value="Cyclin-like_sf"/>
</dbReference>
<evidence type="ECO:0000313" key="5">
    <source>
        <dbReference type="EMBL" id="KAK9727356.1"/>
    </source>
</evidence>
<name>A0ABR2W8Q8_9FUNG</name>
<feature type="domain" description="Cyclin-like" evidence="4">
    <location>
        <begin position="149"/>
        <end position="233"/>
    </location>
</feature>
<keyword evidence="1" id="KW-0805">Transcription regulation</keyword>
<evidence type="ECO:0000256" key="2">
    <source>
        <dbReference type="ARBA" id="ARBA00023163"/>
    </source>
</evidence>
<organism evidence="5 6">
    <name type="scientific">Basidiobolus ranarum</name>
    <dbReference type="NCBI Taxonomy" id="34480"/>
    <lineage>
        <taxon>Eukaryota</taxon>
        <taxon>Fungi</taxon>
        <taxon>Fungi incertae sedis</taxon>
        <taxon>Zoopagomycota</taxon>
        <taxon>Entomophthoromycotina</taxon>
        <taxon>Basidiobolomycetes</taxon>
        <taxon>Basidiobolales</taxon>
        <taxon>Basidiobolaceae</taxon>
        <taxon>Basidiobolus</taxon>
    </lineage>
</organism>
<evidence type="ECO:0000256" key="3">
    <source>
        <dbReference type="RuleBase" id="RU000383"/>
    </source>
</evidence>
<comment type="caution">
    <text evidence="5">The sequence shown here is derived from an EMBL/GenBank/DDBJ whole genome shotgun (WGS) entry which is preliminary data.</text>
</comment>
<dbReference type="InterPro" id="IPR013763">
    <property type="entry name" value="Cyclin-like_dom"/>
</dbReference>
<protein>
    <recommendedName>
        <fullName evidence="4">Cyclin-like domain-containing protein</fullName>
    </recommendedName>
</protein>
<evidence type="ECO:0000259" key="4">
    <source>
        <dbReference type="SMART" id="SM00385"/>
    </source>
</evidence>
<keyword evidence="3" id="KW-0195">Cyclin</keyword>
<evidence type="ECO:0000313" key="6">
    <source>
        <dbReference type="Proteomes" id="UP001479436"/>
    </source>
</evidence>
<feature type="domain" description="Cyclin-like" evidence="4">
    <location>
        <begin position="39"/>
        <end position="136"/>
    </location>
</feature>
<proteinExistence type="inferred from homology"/>
<reference evidence="5 6" key="1">
    <citation type="submission" date="2023-04" db="EMBL/GenBank/DDBJ databases">
        <title>Genome of Basidiobolus ranarum AG-B5.</title>
        <authorList>
            <person name="Stajich J.E."/>
            <person name="Carter-House D."/>
            <person name="Gryganskyi A."/>
        </authorList>
    </citation>
    <scope>NUCLEOTIDE SEQUENCE [LARGE SCALE GENOMIC DNA]</scope>
    <source>
        <strain evidence="5 6">AG-B5</strain>
    </source>
</reference>
<dbReference type="Pfam" id="PF00134">
    <property type="entry name" value="Cyclin_N"/>
    <property type="match status" value="1"/>
</dbReference>
<comment type="similarity">
    <text evidence="3">Belongs to the cyclin family.</text>
</comment>
<dbReference type="SUPFAM" id="SSF47954">
    <property type="entry name" value="Cyclin-like"/>
    <property type="match status" value="2"/>
</dbReference>
<dbReference type="InterPro" id="IPR006671">
    <property type="entry name" value="Cyclin_N"/>
</dbReference>
<dbReference type="PRINTS" id="PR00685">
    <property type="entry name" value="TIFACTORIIB"/>
</dbReference>
<dbReference type="InterPro" id="IPR043198">
    <property type="entry name" value="Cyclin/Ssn8"/>
</dbReference>
<dbReference type="InterPro" id="IPR000812">
    <property type="entry name" value="TFIIB"/>
</dbReference>
<dbReference type="SMART" id="SM00385">
    <property type="entry name" value="CYCLIN"/>
    <property type="match status" value="2"/>
</dbReference>
<dbReference type="PANTHER" id="PTHR10026">
    <property type="entry name" value="CYCLIN"/>
    <property type="match status" value="1"/>
</dbReference>
<gene>
    <name evidence="5" type="ORF">K7432_001933</name>
</gene>
<dbReference type="Proteomes" id="UP001479436">
    <property type="component" value="Unassembled WGS sequence"/>
</dbReference>
<dbReference type="PIRSF" id="PIRSF036580">
    <property type="entry name" value="Cyclin_L"/>
    <property type="match status" value="1"/>
</dbReference>
<dbReference type="CDD" id="cd20546">
    <property type="entry name" value="CYCLIN_SpCG1C_ScCTK2-like_rpt2"/>
    <property type="match status" value="1"/>
</dbReference>
<keyword evidence="2" id="KW-0804">Transcription</keyword>
<evidence type="ECO:0000256" key="1">
    <source>
        <dbReference type="ARBA" id="ARBA00023015"/>
    </source>
</evidence>
<dbReference type="Pfam" id="PF21797">
    <property type="entry name" value="CycT2-like_C"/>
    <property type="match status" value="1"/>
</dbReference>
<dbReference type="EMBL" id="JASJQH010006923">
    <property type="protein sequence ID" value="KAK9727356.1"/>
    <property type="molecule type" value="Genomic_DNA"/>
</dbReference>
<sequence>MTSYPLHWYFKKGEPIKTPSSLDGIDCHKEKLDRSKGCTLIFSIGMTLELPQITLATATVYFHRFYLRQSLKEFHYYDIGTTCVFLACKVEETRRNLQDIITVYAQKVHKLILEENSKEFCQWKEMIFNYEVILLETLCFELTIEHPYKILIRLVQELQGSKKVANIAWALINHSLRTVLCITYPPHVVAASAFYIANKLLDSKLDTSTECSWWKIIDVNFKDVKDASVLLLDQC</sequence>
<dbReference type="Gene3D" id="1.10.472.10">
    <property type="entry name" value="Cyclin-like"/>
    <property type="match status" value="2"/>
</dbReference>